<dbReference type="OrthoDB" id="4565949at2"/>
<name>A0A386Z5Y1_9NOCA</name>
<dbReference type="RefSeq" id="WP_120734991.1">
    <property type="nucleotide sequence ID" value="NZ_CP032568.1"/>
</dbReference>
<gene>
    <name evidence="1" type="ORF">D7D52_03280</name>
</gene>
<sequence>MPATVPMLVPASLPHPAEDYRRRGWTVTETADGIDLITDNRLAAVELTGATAAGVRRYLRANNLSGPVLELPGPQRREIHLVLGVAKAARAVEMLRAAGAVVHTDGAAIPLPSPGRAIAWNIAPHEARWVPPLVALSAAVRAAAVRDRAQLRTVAC</sequence>
<accession>A0A386Z5Y1</accession>
<proteinExistence type="predicted"/>
<dbReference type="Proteomes" id="UP000267164">
    <property type="component" value="Chromosome"/>
</dbReference>
<keyword evidence="2" id="KW-1185">Reference proteome</keyword>
<dbReference type="KEGG" id="nyu:D7D52_03280"/>
<dbReference type="EMBL" id="CP032568">
    <property type="protein sequence ID" value="AYF73050.1"/>
    <property type="molecule type" value="Genomic_DNA"/>
</dbReference>
<evidence type="ECO:0000313" key="1">
    <source>
        <dbReference type="EMBL" id="AYF73050.1"/>
    </source>
</evidence>
<organism evidence="1 2">
    <name type="scientific">Nocardia yunnanensis</name>
    <dbReference type="NCBI Taxonomy" id="2382165"/>
    <lineage>
        <taxon>Bacteria</taxon>
        <taxon>Bacillati</taxon>
        <taxon>Actinomycetota</taxon>
        <taxon>Actinomycetes</taxon>
        <taxon>Mycobacteriales</taxon>
        <taxon>Nocardiaceae</taxon>
        <taxon>Nocardia</taxon>
    </lineage>
</organism>
<reference evidence="1 2" key="1">
    <citation type="submission" date="2018-09" db="EMBL/GenBank/DDBJ databases">
        <title>Nocardia yunnanensis sp. nov., an actinomycete isolated from a soil sample.</title>
        <authorList>
            <person name="Zhang J."/>
        </authorList>
    </citation>
    <scope>NUCLEOTIDE SEQUENCE [LARGE SCALE GENOMIC DNA]</scope>
    <source>
        <strain evidence="1 2">CFHS0054</strain>
    </source>
</reference>
<evidence type="ECO:0000313" key="2">
    <source>
        <dbReference type="Proteomes" id="UP000267164"/>
    </source>
</evidence>
<dbReference type="AlphaFoldDB" id="A0A386Z5Y1"/>
<protein>
    <submittedName>
        <fullName evidence="1">Uncharacterized protein</fullName>
    </submittedName>
</protein>